<dbReference type="HOGENOM" id="CLU_3150682_0_0_5"/>
<sequence length="48" mass="5787">MVFLLRKLLLAYDTLFLLGRTISTCFLTIKHREFYKGYLRFLAIFVKI</sequence>
<dbReference type="AlphaFoldDB" id="K7ZDI0"/>
<protein>
    <submittedName>
        <fullName evidence="1">Uncharacterized protein</fullName>
    </submittedName>
</protein>
<dbReference type="KEGG" id="thal:A1OE_1370"/>
<evidence type="ECO:0000313" key="2">
    <source>
        <dbReference type="Proteomes" id="UP000010077"/>
    </source>
</evidence>
<organism evidence="1 2">
    <name type="scientific">Candidatus Endolissoclinum faulkneri L2</name>
    <dbReference type="NCBI Taxonomy" id="1193729"/>
    <lineage>
        <taxon>Bacteria</taxon>
        <taxon>Pseudomonadati</taxon>
        <taxon>Pseudomonadota</taxon>
        <taxon>Alphaproteobacteria</taxon>
        <taxon>Rhodospirillales</taxon>
        <taxon>Rhodospirillaceae</taxon>
        <taxon>Candidatus Endolissoclinum</taxon>
    </lineage>
</organism>
<dbReference type="STRING" id="1193729.A1OE_1370"/>
<proteinExistence type="predicted"/>
<dbReference type="Proteomes" id="UP000010077">
    <property type="component" value="Chromosome"/>
</dbReference>
<name>K7ZDI0_9PROT</name>
<gene>
    <name evidence="1" type="ORF">A1OE_1370</name>
</gene>
<keyword evidence="2" id="KW-1185">Reference proteome</keyword>
<reference evidence="1 2" key="1">
    <citation type="journal article" date="2012" name="Proc. Natl. Acad. Sci. U.S.A.">
        <title>Genome streamlining and chemical defense in a coral reef symbiosis.</title>
        <authorList>
            <person name="Kwan J.C."/>
            <person name="Donia M.S."/>
            <person name="Han A.W."/>
            <person name="Hirose E."/>
            <person name="Haygood M.G."/>
            <person name="Schmidt E.W."/>
        </authorList>
    </citation>
    <scope>NUCLEOTIDE SEQUENCE [LARGE SCALE GENOMIC DNA]</scope>
    <source>
        <strain evidence="1 2">L2</strain>
    </source>
</reference>
<accession>K7ZDI0</accession>
<dbReference type="EMBL" id="CP003539">
    <property type="protein sequence ID" value="AFX99541.1"/>
    <property type="molecule type" value="Genomic_DNA"/>
</dbReference>
<evidence type="ECO:0000313" key="1">
    <source>
        <dbReference type="EMBL" id="AFX99541.1"/>
    </source>
</evidence>